<dbReference type="GO" id="GO:0003677">
    <property type="term" value="F:DNA binding"/>
    <property type="evidence" value="ECO:0007669"/>
    <property type="project" value="InterPro"/>
</dbReference>
<dbReference type="InterPro" id="IPR036388">
    <property type="entry name" value="WH-like_DNA-bd_sf"/>
</dbReference>
<dbReference type="CDD" id="cd06171">
    <property type="entry name" value="Sigma70_r4"/>
    <property type="match status" value="1"/>
</dbReference>
<protein>
    <recommendedName>
        <fullName evidence="5">HTH luxR-type domain-containing protein</fullName>
    </recommendedName>
</protein>
<accession>A0A226I2X6</accession>
<dbReference type="GO" id="GO:0006352">
    <property type="term" value="P:DNA-templated transcription initiation"/>
    <property type="evidence" value="ECO:0007669"/>
    <property type="project" value="InterPro"/>
</dbReference>
<organism evidence="6 7">
    <name type="scientific">Flavobacterium oncorhynchi</name>
    <dbReference type="NCBI Taxonomy" id="728056"/>
    <lineage>
        <taxon>Bacteria</taxon>
        <taxon>Pseudomonadati</taxon>
        <taxon>Bacteroidota</taxon>
        <taxon>Flavobacteriia</taxon>
        <taxon>Flavobacteriales</taxon>
        <taxon>Flavobacteriaceae</taxon>
        <taxon>Flavobacterium</taxon>
    </lineage>
</organism>
<evidence type="ECO:0000256" key="4">
    <source>
        <dbReference type="ARBA" id="ARBA00023163"/>
    </source>
</evidence>
<evidence type="ECO:0000259" key="5">
    <source>
        <dbReference type="SMART" id="SM00421"/>
    </source>
</evidence>
<sequence>MYPRLVSYSYGFVKDSFLAEEVVGNVMLQLWENRVKFEKIIDVKSYLYTMVRNGSFLILKKEQKGIELNNELSHETLDFDFNILEEELYATLTQALNSLPEKCKEVFELSCIEGLKYKDVAEQLNISINTVKSQRARAIELLKVKLKNHSELLFLLLFL</sequence>
<dbReference type="Gene3D" id="1.10.10.10">
    <property type="entry name" value="Winged helix-like DNA-binding domain superfamily/Winged helix DNA-binding domain"/>
    <property type="match status" value="1"/>
</dbReference>
<evidence type="ECO:0000256" key="1">
    <source>
        <dbReference type="ARBA" id="ARBA00010641"/>
    </source>
</evidence>
<dbReference type="InterPro" id="IPR039425">
    <property type="entry name" value="RNA_pol_sigma-70-like"/>
</dbReference>
<proteinExistence type="inferred from homology"/>
<dbReference type="SMART" id="SM00421">
    <property type="entry name" value="HTH_LUXR"/>
    <property type="match status" value="1"/>
</dbReference>
<name>A0A226I2X6_9FLAO</name>
<dbReference type="InterPro" id="IPR000792">
    <property type="entry name" value="Tscrpt_reg_LuxR_C"/>
</dbReference>
<dbReference type="Pfam" id="PF08281">
    <property type="entry name" value="Sigma70_r4_2"/>
    <property type="match status" value="1"/>
</dbReference>
<evidence type="ECO:0000313" key="6">
    <source>
        <dbReference type="EMBL" id="OXB00613.1"/>
    </source>
</evidence>
<dbReference type="NCBIfam" id="TIGR02985">
    <property type="entry name" value="Sig70_bacteroi1"/>
    <property type="match status" value="1"/>
</dbReference>
<dbReference type="InterPro" id="IPR013249">
    <property type="entry name" value="RNA_pol_sigma70_r4_t2"/>
</dbReference>
<dbReference type="SUPFAM" id="SSF88659">
    <property type="entry name" value="Sigma3 and sigma4 domains of RNA polymerase sigma factors"/>
    <property type="match status" value="1"/>
</dbReference>
<dbReference type="SUPFAM" id="SSF88946">
    <property type="entry name" value="Sigma2 domain of RNA polymerase sigma factors"/>
    <property type="match status" value="1"/>
</dbReference>
<keyword evidence="3" id="KW-0731">Sigma factor</keyword>
<evidence type="ECO:0000256" key="2">
    <source>
        <dbReference type="ARBA" id="ARBA00023015"/>
    </source>
</evidence>
<evidence type="ECO:0000313" key="7">
    <source>
        <dbReference type="Proteomes" id="UP000198336"/>
    </source>
</evidence>
<dbReference type="GO" id="GO:0016987">
    <property type="term" value="F:sigma factor activity"/>
    <property type="evidence" value="ECO:0007669"/>
    <property type="project" value="UniProtKB-KW"/>
</dbReference>
<dbReference type="InterPro" id="IPR014327">
    <property type="entry name" value="RNA_pol_sigma70_bacteroid"/>
</dbReference>
<dbReference type="InterPro" id="IPR013324">
    <property type="entry name" value="RNA_pol_sigma_r3/r4-like"/>
</dbReference>
<dbReference type="NCBIfam" id="TIGR02937">
    <property type="entry name" value="sigma70-ECF"/>
    <property type="match status" value="1"/>
</dbReference>
<gene>
    <name evidence="6" type="ORF">B0A75_08205</name>
</gene>
<dbReference type="Pfam" id="PF04542">
    <property type="entry name" value="Sigma70_r2"/>
    <property type="match status" value="1"/>
</dbReference>
<dbReference type="Proteomes" id="UP000198336">
    <property type="component" value="Unassembled WGS sequence"/>
</dbReference>
<dbReference type="Gene3D" id="1.10.1740.10">
    <property type="match status" value="1"/>
</dbReference>
<dbReference type="EMBL" id="MUHA01000009">
    <property type="protein sequence ID" value="OXB00613.1"/>
    <property type="molecule type" value="Genomic_DNA"/>
</dbReference>
<dbReference type="AlphaFoldDB" id="A0A226I2X6"/>
<dbReference type="PANTHER" id="PTHR43133">
    <property type="entry name" value="RNA POLYMERASE ECF-TYPE SIGMA FACTO"/>
    <property type="match status" value="1"/>
</dbReference>
<keyword evidence="7" id="KW-1185">Reference proteome</keyword>
<dbReference type="PANTHER" id="PTHR43133:SF46">
    <property type="entry name" value="RNA POLYMERASE SIGMA-70 FACTOR ECF SUBFAMILY"/>
    <property type="match status" value="1"/>
</dbReference>
<comment type="caution">
    <text evidence="6">The sequence shown here is derived from an EMBL/GenBank/DDBJ whole genome shotgun (WGS) entry which is preliminary data.</text>
</comment>
<dbReference type="InterPro" id="IPR013325">
    <property type="entry name" value="RNA_pol_sigma_r2"/>
</dbReference>
<dbReference type="InterPro" id="IPR014284">
    <property type="entry name" value="RNA_pol_sigma-70_dom"/>
</dbReference>
<keyword evidence="4" id="KW-0804">Transcription</keyword>
<comment type="similarity">
    <text evidence="1">Belongs to the sigma-70 factor family. ECF subfamily.</text>
</comment>
<evidence type="ECO:0000256" key="3">
    <source>
        <dbReference type="ARBA" id="ARBA00023082"/>
    </source>
</evidence>
<keyword evidence="2" id="KW-0805">Transcription regulation</keyword>
<reference evidence="6 7" key="1">
    <citation type="submission" date="2016-11" db="EMBL/GenBank/DDBJ databases">
        <title>Whole genomes of Flavobacteriaceae.</title>
        <authorList>
            <person name="Stine C."/>
            <person name="Li C."/>
            <person name="Tadesse D."/>
        </authorList>
    </citation>
    <scope>NUCLEOTIDE SEQUENCE [LARGE SCALE GENOMIC DNA]</scope>
    <source>
        <strain evidence="6 7">CCUG 59446</strain>
    </source>
</reference>
<feature type="domain" description="HTH luxR-type" evidence="5">
    <location>
        <begin position="96"/>
        <end position="156"/>
    </location>
</feature>
<dbReference type="InterPro" id="IPR007627">
    <property type="entry name" value="RNA_pol_sigma70_r2"/>
</dbReference>